<evidence type="ECO:0000313" key="2">
    <source>
        <dbReference type="Proteomes" id="UP001177670"/>
    </source>
</evidence>
<proteinExistence type="predicted"/>
<dbReference type="EMBL" id="JAHYIQ010000038">
    <property type="protein sequence ID" value="KAK1119067.1"/>
    <property type="molecule type" value="Genomic_DNA"/>
</dbReference>
<dbReference type="Proteomes" id="UP001177670">
    <property type="component" value="Unassembled WGS sequence"/>
</dbReference>
<dbReference type="AlphaFoldDB" id="A0AA40FHH1"/>
<reference evidence="1" key="1">
    <citation type="submission" date="2021-10" db="EMBL/GenBank/DDBJ databases">
        <title>Melipona bicolor Genome sequencing and assembly.</title>
        <authorList>
            <person name="Araujo N.S."/>
            <person name="Arias M.C."/>
        </authorList>
    </citation>
    <scope>NUCLEOTIDE SEQUENCE</scope>
    <source>
        <strain evidence="1">USP_2M_L1-L4_2017</strain>
        <tissue evidence="1">Whole body</tissue>
    </source>
</reference>
<accession>A0AA40FHH1</accession>
<evidence type="ECO:0000313" key="1">
    <source>
        <dbReference type="EMBL" id="KAK1119067.1"/>
    </source>
</evidence>
<sequence length="123" mass="13502">MAKTNRTGNFKNSLRAQCKGKISIFKIVIDLIIKKLFSDGKTSLRVSVAIMNDRVSLSPEVALRVYKMPKFFLLPLDSWKVVPAPGSPGTATRAVQRWGVHLSATSSIGFALDASQLVLRISK</sequence>
<comment type="caution">
    <text evidence="1">The sequence shown here is derived from an EMBL/GenBank/DDBJ whole genome shotgun (WGS) entry which is preliminary data.</text>
</comment>
<protein>
    <submittedName>
        <fullName evidence="1">Uncharacterized protein</fullName>
    </submittedName>
</protein>
<organism evidence="1 2">
    <name type="scientific">Melipona bicolor</name>
    <dbReference type="NCBI Taxonomy" id="60889"/>
    <lineage>
        <taxon>Eukaryota</taxon>
        <taxon>Metazoa</taxon>
        <taxon>Ecdysozoa</taxon>
        <taxon>Arthropoda</taxon>
        <taxon>Hexapoda</taxon>
        <taxon>Insecta</taxon>
        <taxon>Pterygota</taxon>
        <taxon>Neoptera</taxon>
        <taxon>Endopterygota</taxon>
        <taxon>Hymenoptera</taxon>
        <taxon>Apocrita</taxon>
        <taxon>Aculeata</taxon>
        <taxon>Apoidea</taxon>
        <taxon>Anthophila</taxon>
        <taxon>Apidae</taxon>
        <taxon>Melipona</taxon>
    </lineage>
</organism>
<keyword evidence="2" id="KW-1185">Reference proteome</keyword>
<name>A0AA40FHH1_9HYME</name>
<gene>
    <name evidence="1" type="ORF">K0M31_013574</name>
</gene>